<proteinExistence type="inferred from homology"/>
<dbReference type="CDD" id="cd00564">
    <property type="entry name" value="TMP_TenI"/>
    <property type="match status" value="1"/>
</dbReference>
<comment type="pathway">
    <text evidence="2 10 12">Cofactor biosynthesis; thiamine diphosphate biosynthesis; thiamine phosphate from 4-amino-2-methyl-5-diphosphomethylpyrimidine and 4-methyl-5-(2-phosphoethyl)-thiazole: step 1/1.</text>
</comment>
<dbReference type="SUPFAM" id="SSF51391">
    <property type="entry name" value="Thiamin phosphate synthase"/>
    <property type="match status" value="1"/>
</dbReference>
<accession>A0A845BIX6</accession>
<evidence type="ECO:0000256" key="11">
    <source>
        <dbReference type="RuleBase" id="RU003826"/>
    </source>
</evidence>
<dbReference type="InterPro" id="IPR036206">
    <property type="entry name" value="ThiamineP_synth_sf"/>
</dbReference>
<dbReference type="PANTHER" id="PTHR20857:SF15">
    <property type="entry name" value="THIAMINE-PHOSPHATE SYNTHASE"/>
    <property type="match status" value="1"/>
</dbReference>
<evidence type="ECO:0000313" key="14">
    <source>
        <dbReference type="EMBL" id="MXR36149.1"/>
    </source>
</evidence>
<feature type="binding site" evidence="10">
    <location>
        <position position="113"/>
    </location>
    <ligand>
        <name>4-amino-2-methyl-5-(diphosphooxymethyl)pyrimidine</name>
        <dbReference type="ChEBI" id="CHEBI:57841"/>
    </ligand>
</feature>
<evidence type="ECO:0000256" key="5">
    <source>
        <dbReference type="ARBA" id="ARBA00022842"/>
    </source>
</evidence>
<dbReference type="GO" id="GO:0009229">
    <property type="term" value="P:thiamine diphosphate biosynthetic process"/>
    <property type="evidence" value="ECO:0007669"/>
    <property type="project" value="UniProtKB-UniRule"/>
</dbReference>
<evidence type="ECO:0000256" key="4">
    <source>
        <dbReference type="ARBA" id="ARBA00022723"/>
    </source>
</evidence>
<name>A0A845BIX6_9NEIS</name>
<evidence type="ECO:0000256" key="9">
    <source>
        <dbReference type="ARBA" id="ARBA00047883"/>
    </source>
</evidence>
<comment type="function">
    <text evidence="1 10">Condenses 4-methyl-5-(beta-hydroxyethyl)thiazole monophosphate (THZ-P) and 2-methyl-4-amino-5-hydroxymethyl pyrimidine pyrophosphate (HMP-PP) to form thiamine monophosphate (TMP).</text>
</comment>
<dbReference type="EC" id="2.5.1.3" evidence="10"/>
<feature type="binding site" evidence="10">
    <location>
        <begin position="190"/>
        <end position="191"/>
    </location>
    <ligand>
        <name>2-[(2R,5Z)-2-carboxy-4-methylthiazol-5(2H)-ylidene]ethyl phosphate</name>
        <dbReference type="ChEBI" id="CHEBI:62899"/>
    </ligand>
</feature>
<dbReference type="InterPro" id="IPR034291">
    <property type="entry name" value="TMP_synthase"/>
</dbReference>
<dbReference type="GO" id="GO:0005737">
    <property type="term" value="C:cytoplasm"/>
    <property type="evidence" value="ECO:0007669"/>
    <property type="project" value="TreeGrafter"/>
</dbReference>
<comment type="caution">
    <text evidence="10">Lacks conserved residue(s) required for the propagation of feature annotation.</text>
</comment>
<evidence type="ECO:0000256" key="2">
    <source>
        <dbReference type="ARBA" id="ARBA00005165"/>
    </source>
</evidence>
<dbReference type="NCBIfam" id="TIGR00693">
    <property type="entry name" value="thiE"/>
    <property type="match status" value="1"/>
</dbReference>
<dbReference type="PANTHER" id="PTHR20857">
    <property type="entry name" value="THIAMINE-PHOSPHATE PYROPHOSPHORYLASE"/>
    <property type="match status" value="1"/>
</dbReference>
<dbReference type="AlphaFoldDB" id="A0A845BIX6"/>
<evidence type="ECO:0000256" key="10">
    <source>
        <dbReference type="HAMAP-Rule" id="MF_00097"/>
    </source>
</evidence>
<organism evidence="14 15">
    <name type="scientific">Craterilacuibacter sinensis</name>
    <dbReference type="NCBI Taxonomy" id="2686017"/>
    <lineage>
        <taxon>Bacteria</taxon>
        <taxon>Pseudomonadati</taxon>
        <taxon>Pseudomonadota</taxon>
        <taxon>Betaproteobacteria</taxon>
        <taxon>Neisseriales</taxon>
        <taxon>Neisseriaceae</taxon>
        <taxon>Craterilacuibacter</taxon>
    </lineage>
</organism>
<feature type="binding site" evidence="10">
    <location>
        <position position="142"/>
    </location>
    <ligand>
        <name>4-amino-2-methyl-5-(diphosphooxymethyl)pyrimidine</name>
        <dbReference type="ChEBI" id="CHEBI:57841"/>
    </ligand>
</feature>
<feature type="binding site" evidence="10">
    <location>
        <position position="75"/>
    </location>
    <ligand>
        <name>Mg(2+)</name>
        <dbReference type="ChEBI" id="CHEBI:18420"/>
    </ligand>
</feature>
<feature type="binding site" evidence="10">
    <location>
        <position position="170"/>
    </location>
    <ligand>
        <name>2-[(2R,5Z)-2-carboxy-4-methylthiazol-5(2H)-ylidene]ethyl phosphate</name>
        <dbReference type="ChEBI" id="CHEBI:62899"/>
    </ligand>
</feature>
<comment type="catalytic activity">
    <reaction evidence="7 10 11">
        <text>4-methyl-5-(2-phosphooxyethyl)-thiazole + 4-amino-2-methyl-5-(diphosphooxymethyl)pyrimidine + H(+) = thiamine phosphate + diphosphate</text>
        <dbReference type="Rhea" id="RHEA:22328"/>
        <dbReference type="ChEBI" id="CHEBI:15378"/>
        <dbReference type="ChEBI" id="CHEBI:33019"/>
        <dbReference type="ChEBI" id="CHEBI:37575"/>
        <dbReference type="ChEBI" id="CHEBI:57841"/>
        <dbReference type="ChEBI" id="CHEBI:58296"/>
        <dbReference type="EC" id="2.5.1.3"/>
    </reaction>
</comment>
<keyword evidence="5 10" id="KW-0460">Magnesium</keyword>
<keyword evidence="3 10" id="KW-0808">Transferase</keyword>
<feature type="binding site" evidence="10">
    <location>
        <position position="94"/>
    </location>
    <ligand>
        <name>Mg(2+)</name>
        <dbReference type="ChEBI" id="CHEBI:18420"/>
    </ligand>
</feature>
<evidence type="ECO:0000256" key="6">
    <source>
        <dbReference type="ARBA" id="ARBA00022977"/>
    </source>
</evidence>
<dbReference type="Proteomes" id="UP000467214">
    <property type="component" value="Unassembled WGS sequence"/>
</dbReference>
<dbReference type="FunFam" id="3.20.20.70:FF:000096">
    <property type="entry name" value="Thiamine-phosphate synthase"/>
    <property type="match status" value="1"/>
</dbReference>
<comment type="catalytic activity">
    <reaction evidence="9 10 11">
        <text>2-[(2R,5Z)-2-carboxy-4-methylthiazol-5(2H)-ylidene]ethyl phosphate + 4-amino-2-methyl-5-(diphosphooxymethyl)pyrimidine + 2 H(+) = thiamine phosphate + CO2 + diphosphate</text>
        <dbReference type="Rhea" id="RHEA:47844"/>
        <dbReference type="ChEBI" id="CHEBI:15378"/>
        <dbReference type="ChEBI" id="CHEBI:16526"/>
        <dbReference type="ChEBI" id="CHEBI:33019"/>
        <dbReference type="ChEBI" id="CHEBI:37575"/>
        <dbReference type="ChEBI" id="CHEBI:57841"/>
        <dbReference type="ChEBI" id="CHEBI:62899"/>
        <dbReference type="EC" id="2.5.1.3"/>
    </reaction>
</comment>
<keyword evidence="6 10" id="KW-0784">Thiamine biosynthesis</keyword>
<evidence type="ECO:0000256" key="8">
    <source>
        <dbReference type="ARBA" id="ARBA00047851"/>
    </source>
</evidence>
<dbReference type="InterPro" id="IPR013785">
    <property type="entry name" value="Aldolase_TIM"/>
</dbReference>
<dbReference type="Pfam" id="PF02581">
    <property type="entry name" value="TMP-TENI"/>
    <property type="match status" value="1"/>
</dbReference>
<keyword evidence="15" id="KW-1185">Reference proteome</keyword>
<comment type="caution">
    <text evidence="14">The sequence shown here is derived from an EMBL/GenBank/DDBJ whole genome shotgun (WGS) entry which is preliminary data.</text>
</comment>
<dbReference type="GO" id="GO:0000287">
    <property type="term" value="F:magnesium ion binding"/>
    <property type="evidence" value="ECO:0007669"/>
    <property type="project" value="UniProtKB-UniRule"/>
</dbReference>
<dbReference type="UniPathway" id="UPA00060">
    <property type="reaction ID" value="UER00141"/>
</dbReference>
<dbReference type="GO" id="GO:0009228">
    <property type="term" value="P:thiamine biosynthetic process"/>
    <property type="evidence" value="ECO:0007669"/>
    <property type="project" value="UniProtKB-KW"/>
</dbReference>
<evidence type="ECO:0000256" key="7">
    <source>
        <dbReference type="ARBA" id="ARBA00047334"/>
    </source>
</evidence>
<gene>
    <name evidence="10 14" type="primary">thiE</name>
    <name evidence="14" type="ORF">GQF02_04055</name>
</gene>
<keyword evidence="4 10" id="KW-0479">Metal-binding</keyword>
<evidence type="ECO:0000256" key="3">
    <source>
        <dbReference type="ARBA" id="ARBA00022679"/>
    </source>
</evidence>
<evidence type="ECO:0000256" key="12">
    <source>
        <dbReference type="RuleBase" id="RU004253"/>
    </source>
</evidence>
<reference evidence="14 15" key="1">
    <citation type="submission" date="2019-12" db="EMBL/GenBank/DDBJ databases">
        <title>Neisseriaceae gen. nov. sp. Genome sequencing and assembly.</title>
        <authorList>
            <person name="Liu Z."/>
            <person name="Li A."/>
        </authorList>
    </citation>
    <scope>NUCLEOTIDE SEQUENCE [LARGE SCALE GENOMIC DNA]</scope>
    <source>
        <strain evidence="14 15">B2N2-7</strain>
    </source>
</reference>
<protein>
    <recommendedName>
        <fullName evidence="10">Thiamine-phosphate synthase</fullName>
        <shortName evidence="10">TP synthase</shortName>
        <shortName evidence="10">TPS</shortName>
        <ecNumber evidence="10">2.5.1.3</ecNumber>
    </recommendedName>
    <alternativeName>
        <fullName evidence="10">Thiamine-phosphate pyrophosphorylase</fullName>
        <shortName evidence="10">TMP pyrophosphorylase</shortName>
        <shortName evidence="10">TMP-PPase</shortName>
    </alternativeName>
</protein>
<evidence type="ECO:0000259" key="13">
    <source>
        <dbReference type="Pfam" id="PF02581"/>
    </source>
</evidence>
<sequence>MAGMKLVDYRVYLVLDPDLCGGLAGMLRVTQAALAGGAGVVQLRAPQWKKRQWVEAGLALLPLCRAADVPLIINDHVDVALAVGADGVHVGQQDLPVALVRQLMGPDALVGLSVSDAAEMTALEGGAVDYLGVGPVFATTSKPDAAPALGLPALKHLMPGPGVPLVAIGGIAQHNAADLIACGIDGLAVISAICAAANPEAATRELVSLFGVNA</sequence>
<feature type="domain" description="Thiamine phosphate synthase/TenI" evidence="13">
    <location>
        <begin position="11"/>
        <end position="193"/>
    </location>
</feature>
<comment type="similarity">
    <text evidence="10 11">Belongs to the thiamine-phosphate synthase family.</text>
</comment>
<dbReference type="HAMAP" id="MF_00097">
    <property type="entry name" value="TMP_synthase"/>
    <property type="match status" value="1"/>
</dbReference>
<feature type="binding site" evidence="10">
    <location>
        <position position="74"/>
    </location>
    <ligand>
        <name>4-amino-2-methyl-5-(diphosphooxymethyl)pyrimidine</name>
        <dbReference type="ChEBI" id="CHEBI:57841"/>
    </ligand>
</feature>
<dbReference type="InterPro" id="IPR022998">
    <property type="entry name" value="ThiamineP_synth_TenI"/>
</dbReference>
<comment type="catalytic activity">
    <reaction evidence="8 10 11">
        <text>2-(2-carboxy-4-methylthiazol-5-yl)ethyl phosphate + 4-amino-2-methyl-5-(diphosphooxymethyl)pyrimidine + 2 H(+) = thiamine phosphate + CO2 + diphosphate</text>
        <dbReference type="Rhea" id="RHEA:47848"/>
        <dbReference type="ChEBI" id="CHEBI:15378"/>
        <dbReference type="ChEBI" id="CHEBI:16526"/>
        <dbReference type="ChEBI" id="CHEBI:33019"/>
        <dbReference type="ChEBI" id="CHEBI:37575"/>
        <dbReference type="ChEBI" id="CHEBI:57841"/>
        <dbReference type="ChEBI" id="CHEBI:62890"/>
        <dbReference type="EC" id="2.5.1.3"/>
    </reaction>
</comment>
<dbReference type="Gene3D" id="3.20.20.70">
    <property type="entry name" value="Aldolase class I"/>
    <property type="match status" value="1"/>
</dbReference>
<evidence type="ECO:0000256" key="1">
    <source>
        <dbReference type="ARBA" id="ARBA00003814"/>
    </source>
</evidence>
<evidence type="ECO:0000313" key="15">
    <source>
        <dbReference type="Proteomes" id="UP000467214"/>
    </source>
</evidence>
<dbReference type="EMBL" id="WSSB01000003">
    <property type="protein sequence ID" value="MXR36149.1"/>
    <property type="molecule type" value="Genomic_DNA"/>
</dbReference>
<feature type="binding site" evidence="10">
    <location>
        <begin position="139"/>
        <end position="141"/>
    </location>
    <ligand>
        <name>2-[(2R,5Z)-2-carboxy-4-methylthiazol-5(2H)-ylidene]ethyl phosphate</name>
        <dbReference type="ChEBI" id="CHEBI:62899"/>
    </ligand>
</feature>
<dbReference type="GO" id="GO:0004789">
    <property type="term" value="F:thiamine-phosphate diphosphorylase activity"/>
    <property type="evidence" value="ECO:0007669"/>
    <property type="project" value="UniProtKB-UniRule"/>
</dbReference>
<comment type="cofactor">
    <cofactor evidence="10">
        <name>Mg(2+)</name>
        <dbReference type="ChEBI" id="CHEBI:18420"/>
    </cofactor>
    <text evidence="10">Binds 1 Mg(2+) ion per subunit.</text>
</comment>